<organism evidence="4 5">
    <name type="scientific">Hominimerdicola aceti</name>
    <dbReference type="NCBI Taxonomy" id="2981726"/>
    <lineage>
        <taxon>Bacteria</taxon>
        <taxon>Bacillati</taxon>
        <taxon>Bacillota</taxon>
        <taxon>Clostridia</taxon>
        <taxon>Eubacteriales</taxon>
        <taxon>Oscillospiraceae</taxon>
        <taxon>Hominimerdicola</taxon>
    </lineage>
</organism>
<evidence type="ECO:0000256" key="1">
    <source>
        <dbReference type="SAM" id="MobiDB-lite"/>
    </source>
</evidence>
<keyword evidence="2" id="KW-1133">Transmembrane helix</keyword>
<feature type="transmembrane region" description="Helical" evidence="2">
    <location>
        <begin position="21"/>
        <end position="40"/>
    </location>
</feature>
<evidence type="ECO:0000313" key="4">
    <source>
        <dbReference type="EMBL" id="MCU6705115.1"/>
    </source>
</evidence>
<dbReference type="AlphaFoldDB" id="A0AAE3IFZ8"/>
<reference evidence="4 5" key="1">
    <citation type="journal article" date="2021" name="ISME Commun">
        <title>Automated analysis of genomic sequences facilitates high-throughput and comprehensive description of bacteria.</title>
        <authorList>
            <person name="Hitch T.C.A."/>
        </authorList>
    </citation>
    <scope>NUCLEOTIDE SEQUENCE [LARGE SCALE GENOMIC DNA]</scope>
    <source>
        <strain evidence="4 5">Sanger_31</strain>
    </source>
</reference>
<dbReference type="InterPro" id="IPR013830">
    <property type="entry name" value="SGNH_hydro"/>
</dbReference>
<evidence type="ECO:0000313" key="5">
    <source>
        <dbReference type="Proteomes" id="UP001208131"/>
    </source>
</evidence>
<feature type="region of interest" description="Disordered" evidence="1">
    <location>
        <begin position="59"/>
        <end position="83"/>
    </location>
</feature>
<keyword evidence="2" id="KW-0812">Transmembrane</keyword>
<dbReference type="RefSeq" id="WP_267300536.1">
    <property type="nucleotide sequence ID" value="NZ_JAOQJZ010000003.1"/>
</dbReference>
<gene>
    <name evidence="4" type="ORF">OCV57_04120</name>
</gene>
<dbReference type="EMBL" id="JAOQJZ010000003">
    <property type="protein sequence ID" value="MCU6705115.1"/>
    <property type="molecule type" value="Genomic_DNA"/>
</dbReference>
<name>A0AAE3IFZ8_9FIRM</name>
<keyword evidence="2" id="KW-0472">Membrane</keyword>
<feature type="domain" description="SGNH hydrolase-type esterase" evidence="3">
    <location>
        <begin position="108"/>
        <end position="271"/>
    </location>
</feature>
<evidence type="ECO:0000256" key="2">
    <source>
        <dbReference type="SAM" id="Phobius"/>
    </source>
</evidence>
<dbReference type="Gene3D" id="3.40.50.1110">
    <property type="entry name" value="SGNH hydrolase"/>
    <property type="match status" value="1"/>
</dbReference>
<dbReference type="InterPro" id="IPR036514">
    <property type="entry name" value="SGNH_hydro_sf"/>
</dbReference>
<dbReference type="SUPFAM" id="SSF52266">
    <property type="entry name" value="SGNH hydrolase"/>
    <property type="match status" value="1"/>
</dbReference>
<accession>A0AAE3IFZ8</accession>
<comment type="caution">
    <text evidence="4">The sequence shown here is derived from an EMBL/GenBank/DDBJ whole genome shotgun (WGS) entry which is preliminary data.</text>
</comment>
<proteinExistence type="predicted"/>
<evidence type="ECO:0000259" key="3">
    <source>
        <dbReference type="Pfam" id="PF13472"/>
    </source>
</evidence>
<feature type="compositionally biased region" description="Low complexity" evidence="1">
    <location>
        <begin position="59"/>
        <end position="79"/>
    </location>
</feature>
<dbReference type="Pfam" id="PF13472">
    <property type="entry name" value="Lipase_GDSL_2"/>
    <property type="match status" value="1"/>
</dbReference>
<sequence>MESQHGSNLKNIRKKRATAQQSIVSLSCLVCIAFAAIWGFHAGSGNSRAVEAKKMSASSSVAENESSESNADNSSQAESMVDESGIDESLTDSSVTHDDADDLSDAVFIGDSRTVGLQNNCDKPKATFLCSVGMHIDTVMTDQNITLSNGNAGTVIDALGERQYGRVYINLGTNELGWPYIDTFKDYYTQLITKIQEIQPDAVIYAESILPVTASRSLQGDAINNTNVATFNQAISEVAQQTGINYLDCTSAVAGADGTLPEEASSDGIHLMSEYCDKWLNYIIDNT</sequence>
<keyword evidence="5" id="KW-1185">Reference proteome</keyword>
<dbReference type="Proteomes" id="UP001208131">
    <property type="component" value="Unassembled WGS sequence"/>
</dbReference>
<protein>
    <submittedName>
        <fullName evidence="4">GDSL-type esterase/lipase family protein</fullName>
    </submittedName>
</protein>